<protein>
    <submittedName>
        <fullName evidence="3">Conserved repeat domain protein</fullName>
    </submittedName>
</protein>
<feature type="domain" description="PKD" evidence="1">
    <location>
        <begin position="139"/>
        <end position="206"/>
    </location>
</feature>
<dbReference type="PROSITE" id="PS50093">
    <property type="entry name" value="PKD"/>
    <property type="match status" value="2"/>
</dbReference>
<dbReference type="eggNOG" id="arCOG02532">
    <property type="taxonomic scope" value="Archaea"/>
</dbReference>
<dbReference type="SUPFAM" id="SSF49299">
    <property type="entry name" value="PKD domain"/>
    <property type="match status" value="2"/>
</dbReference>
<dbReference type="Pfam" id="PF18911">
    <property type="entry name" value="PKD_4"/>
    <property type="match status" value="2"/>
</dbReference>
<dbReference type="Gene3D" id="1.50.10.20">
    <property type="match status" value="1"/>
</dbReference>
<dbReference type="PANTHER" id="PTHR37947:SF1">
    <property type="entry name" value="BLL2462 PROTEIN"/>
    <property type="match status" value="1"/>
</dbReference>
<dbReference type="eggNOG" id="arCOG02510">
    <property type="taxonomic scope" value="Archaea"/>
</dbReference>
<dbReference type="InterPro" id="IPR002105">
    <property type="entry name" value="Dockerin_1_rpt"/>
</dbReference>
<dbReference type="CDD" id="cd00146">
    <property type="entry name" value="PKD"/>
    <property type="match status" value="2"/>
</dbReference>
<dbReference type="CDD" id="cd14256">
    <property type="entry name" value="Dockerin_I"/>
    <property type="match status" value="1"/>
</dbReference>
<dbReference type="GO" id="GO:0004553">
    <property type="term" value="F:hydrolase activity, hydrolyzing O-glycosyl compounds"/>
    <property type="evidence" value="ECO:0007669"/>
    <property type="project" value="InterPro"/>
</dbReference>
<dbReference type="SUPFAM" id="SSF48239">
    <property type="entry name" value="Terpenoid cyclases/Protein prenyltransferases"/>
    <property type="match status" value="1"/>
</dbReference>
<proteinExistence type="predicted"/>
<dbReference type="InterPro" id="IPR016134">
    <property type="entry name" value="Dockerin_dom"/>
</dbReference>
<evidence type="ECO:0000259" key="1">
    <source>
        <dbReference type="PROSITE" id="PS50093"/>
    </source>
</evidence>
<dbReference type="InterPro" id="IPR013783">
    <property type="entry name" value="Ig-like_fold"/>
</dbReference>
<evidence type="ECO:0000259" key="2">
    <source>
        <dbReference type="PROSITE" id="PS51766"/>
    </source>
</evidence>
<dbReference type="HOGENOM" id="CLU_239384_0_0_2"/>
<evidence type="ECO:0000313" key="3">
    <source>
        <dbReference type="EMBL" id="AEH06475.1"/>
    </source>
</evidence>
<dbReference type="InterPro" id="IPR035986">
    <property type="entry name" value="PKD_dom_sf"/>
</dbReference>
<dbReference type="eggNOG" id="arCOG03396">
    <property type="taxonomic scope" value="Archaea"/>
</dbReference>
<feature type="domain" description="Dockerin" evidence="2">
    <location>
        <begin position="1687"/>
        <end position="1751"/>
    </location>
</feature>
<dbReference type="InterPro" id="IPR011635">
    <property type="entry name" value="CARDB"/>
</dbReference>
<evidence type="ECO:0000313" key="4">
    <source>
        <dbReference type="Proteomes" id="UP000009296"/>
    </source>
</evidence>
<dbReference type="Proteomes" id="UP000009296">
    <property type="component" value="Chromosome"/>
</dbReference>
<feature type="domain" description="PKD" evidence="1">
    <location>
        <begin position="221"/>
        <end position="285"/>
    </location>
</feature>
<dbReference type="InterPro" id="IPR000601">
    <property type="entry name" value="PKD_dom"/>
</dbReference>
<dbReference type="Gene3D" id="2.60.40.10">
    <property type="entry name" value="Immunoglobulins"/>
    <property type="match status" value="8"/>
</dbReference>
<sequence>MILLLIVGTGVAFGSTDTVPSLPASYYGKILAENNQTLNGILVAKINGTERGQIEVINNMFGGLSYTDSKLVVNGRYNDDEGKEVEFYFNGVKLNSTRTVYWHSGDVVELTLLYGNVSIPNNPPVADFSYSIIGDVNDGKDVQFNDNSSDSDGTITKWLWNFGDGTASNNENPSHVYHSAGVYNVSLTVWDDDGANNTIQKTLTITNTPPKADFTYSVNYLNVTFMANASDDGIIKSYIWNFGDGTTGTGESISHSYINAGTYTVTLTVIDNLGAKNITKKQITVVKPVDFEMNNIIVPSSIYAGNEYTIYGKIYSNDAKTVEIAFYVNGSLHKLKNKSLVSGTNYVAFKWKPSHDGTYNLKIKIDPNNKINETNEANNELTKLVKVSSVDYGVYAIHKPYSTTVNKSTGIAVVLTSTKYSQNVPLLIKAVDINGSSEIIFDGNISIWNYKYFYTNWKPSHSGTYIIIANIDPNNIIQESNENNNKKSVNITVSKPDLRMGWTNLPYRIIVNKTVTPYLSVYSNTPLNATVVIKVNETGEVLYNKTVYVNYWKYLHYNWTPTTNNSYHIVAVIDPYNHIDEQNENNNKLVRKVIVTKPDLRMGWTNLPYRIIVNKTVTPYLSVYSNTPLNATVVIKVNETGEVLYNKTVYVNYWKYLHYNWTPTTNNTYHIVAVIDPYNHIDEQNENNNKLVRKVIVENPYFKITGKYCPTVVKEGNYFYVGIYYKTNYKTNYTLYLNYNHTIFNSSQWGIKNDTLKGYTYPTGWWSRSIWIKMKALHNTDNKECINGTLILNTLNGTLIKNLSCCIEVQPQGVIMKSSNITKLNGNDNKSFNLTVYNATPIRKVKGTIELDGGSDGAIFKGLYFLNKIPNAWGCIEQIASPTLANIYQKKYYYDMNNIDDGGALLNKTKKNVKIGIDTIISRQRNDGSWQWWGHGKSSVYFSAYSIYTMSLAYNDHDFRGISGNASKEKAVIENGVKWLISNQSSDGSWRAIPGAHEYIRQTIPLTAWTMTSLAEARDATDNNTLKSEINNSLEKGANFLLKQNLTKTEEISMSMIALNRTGFNWANISGNMSSLATKLKNKQSSDGHWNPDLWSGWAYWEPETTGYSILALHYAGYPNNDSNVSAGMDYLLTHFNPGWGWGSTKQTATAVQTIVIINPNVELNSNVSVYVDGNLITNVSLTKKTPHAVVNIPSSNLAIGNHKITLKSTGSGKVVASGLIKQWVLYGDVPEDLKQYIDPIAENYSLKVSTSSSKAYVDEPIKITAIVNNSNNSNELRYVFFEIKLPSNTTFTNATDESGNPLVFEKNETTGNYYVAIGDIANKSIYKFYFNATVHKPSIVNFTAKIYQMYKPDEIAISNITNLEVVSRDISINASIPTKTYNSTISIPTNITYDGVGSENITITVKLDNSTVKEENTTINPGSNLLNISLENITEGNHTVELYAGVLPDEINTENNKVVGAITVESPENKFVDVCVENISINGSNIIEGNNYTVNIGIKNIGNANASNAYVALYANGTLLNNKSINISSNSSKYVSFTWTPSSSGNYTLSSEVTLINDSDVSNNNKNITVYVKPQTVVLPDLIVESISTPSEITVNKTVTVNITIKNIGNANATKFSLRLSDSNNNTIDLKQNITLNVNESKTFSFNWTPTTEGNITLIAGVDGNNAVFENNETNNVMNKTVTVKSSYIKGDVTGDGIVDAGDAIKILRYDAGLITNINKQAGDVTGDGIVDAGDAIKILRYDAGLISHL</sequence>
<dbReference type="InterPro" id="IPR008930">
    <property type="entry name" value="Terpenoid_cyclase/PrenylTrfase"/>
</dbReference>
<dbReference type="Pfam" id="PF07705">
    <property type="entry name" value="CARDB"/>
    <property type="match status" value="6"/>
</dbReference>
<dbReference type="Pfam" id="PF00404">
    <property type="entry name" value="Dockerin_1"/>
    <property type="match status" value="1"/>
</dbReference>
<dbReference type="GO" id="GO:0005615">
    <property type="term" value="C:extracellular space"/>
    <property type="evidence" value="ECO:0007669"/>
    <property type="project" value="InterPro"/>
</dbReference>
<accession>F8AL39</accession>
<dbReference type="Gene3D" id="1.10.1330.10">
    <property type="entry name" value="Dockerin domain"/>
    <property type="match status" value="1"/>
</dbReference>
<reference evidence="3" key="1">
    <citation type="submission" date="2011-05" db="EMBL/GenBank/DDBJ databases">
        <title>Complete sequence of chromosome of Methanothermococcus okinawensis IH1.</title>
        <authorList>
            <consortium name="US DOE Joint Genome Institute"/>
            <person name="Lucas S."/>
            <person name="Han J."/>
            <person name="Lapidus A."/>
            <person name="Cheng J.-F."/>
            <person name="Goodwin L."/>
            <person name="Pitluck S."/>
            <person name="Peters L."/>
            <person name="Mikhailova N."/>
            <person name="Held B."/>
            <person name="Han C."/>
            <person name="Tapia R."/>
            <person name="Land M."/>
            <person name="Hauser L."/>
            <person name="Kyrpides N."/>
            <person name="Ivanova N."/>
            <person name="Pagani I."/>
            <person name="Sieprawska-Lupa M."/>
            <person name="Takai K."/>
            <person name="Miyazaki J."/>
            <person name="Whitman W."/>
            <person name="Woyke T."/>
        </authorList>
    </citation>
    <scope>NUCLEOTIDE SEQUENCE</scope>
    <source>
        <strain evidence="3">IH1</strain>
    </source>
</reference>
<dbReference type="SMART" id="SM00089">
    <property type="entry name" value="PKD"/>
    <property type="match status" value="2"/>
</dbReference>
<dbReference type="STRING" id="647113.Metok_0493"/>
<dbReference type="Pfam" id="PF07678">
    <property type="entry name" value="TED_complement"/>
    <property type="match status" value="1"/>
</dbReference>
<dbReference type="InterPro" id="IPR011626">
    <property type="entry name" value="Alpha-macroglobulin_TED"/>
</dbReference>
<dbReference type="CDD" id="cd02891">
    <property type="entry name" value="A2M_like"/>
    <property type="match status" value="1"/>
</dbReference>
<dbReference type="eggNOG" id="arCOG03606">
    <property type="taxonomic scope" value="Archaea"/>
</dbReference>
<dbReference type="GO" id="GO:0000272">
    <property type="term" value="P:polysaccharide catabolic process"/>
    <property type="evidence" value="ECO:0007669"/>
    <property type="project" value="InterPro"/>
</dbReference>
<dbReference type="EMBL" id="CP002792">
    <property type="protein sequence ID" value="AEH06475.1"/>
    <property type="molecule type" value="Genomic_DNA"/>
</dbReference>
<dbReference type="InterPro" id="IPR036439">
    <property type="entry name" value="Dockerin_dom_sf"/>
</dbReference>
<dbReference type="PANTHER" id="PTHR37947">
    <property type="entry name" value="BLL2462 PROTEIN"/>
    <property type="match status" value="1"/>
</dbReference>
<keyword evidence="4" id="KW-1185">Reference proteome</keyword>
<dbReference type="KEGG" id="mok:Metok_0493"/>
<gene>
    <name evidence="3" type="ordered locus">Metok_0493</name>
</gene>
<dbReference type="SUPFAM" id="SSF63446">
    <property type="entry name" value="Type I dockerin domain"/>
    <property type="match status" value="1"/>
</dbReference>
<dbReference type="PROSITE" id="PS51766">
    <property type="entry name" value="DOCKERIN"/>
    <property type="match status" value="1"/>
</dbReference>
<organism evidence="3 4">
    <name type="scientific">Methanothermococcus okinawensis (strain DSM 14208 / JCM 11175 / IH1)</name>
    <dbReference type="NCBI Taxonomy" id="647113"/>
    <lineage>
        <taxon>Archaea</taxon>
        <taxon>Methanobacteriati</taxon>
        <taxon>Methanobacteriota</taxon>
        <taxon>Methanomada group</taxon>
        <taxon>Methanococci</taxon>
        <taxon>Methanococcales</taxon>
        <taxon>Methanococcaceae</taxon>
        <taxon>Methanothermococcus</taxon>
    </lineage>
</organism>
<name>F8AL39_METOI</name>
<dbReference type="InterPro" id="IPR022409">
    <property type="entry name" value="PKD/Chitinase_dom"/>
</dbReference>